<organism evidence="1 2">
    <name type="scientific">Anas zonorhyncha</name>
    <name type="common">Eastern spot-billed duck</name>
    <dbReference type="NCBI Taxonomy" id="75864"/>
    <lineage>
        <taxon>Eukaryota</taxon>
        <taxon>Metazoa</taxon>
        <taxon>Chordata</taxon>
        <taxon>Craniata</taxon>
        <taxon>Vertebrata</taxon>
        <taxon>Euteleostomi</taxon>
        <taxon>Archelosauria</taxon>
        <taxon>Archosauria</taxon>
        <taxon>Dinosauria</taxon>
        <taxon>Saurischia</taxon>
        <taxon>Theropoda</taxon>
        <taxon>Coelurosauria</taxon>
        <taxon>Aves</taxon>
        <taxon>Neognathae</taxon>
        <taxon>Galloanserae</taxon>
        <taxon>Anseriformes</taxon>
        <taxon>Anatidae</taxon>
        <taxon>Anatinae</taxon>
        <taxon>Anas</taxon>
    </lineage>
</organism>
<protein>
    <recommendedName>
        <fullName evidence="3">Exocyst complex component 3-like protein</fullName>
    </recommendedName>
</protein>
<keyword evidence="2" id="KW-1185">Reference proteome</keyword>
<name>A0A8B9V0R5_9AVES</name>
<reference evidence="1" key="2">
    <citation type="submission" date="2025-09" db="UniProtKB">
        <authorList>
            <consortium name="Ensembl"/>
        </authorList>
    </citation>
    <scope>IDENTIFICATION</scope>
</reference>
<accession>A0A8B9V0R5</accession>
<sequence>MMLEHLRDDILSQLHLRGLSSAQATVLAYFGGLQELNESLAKQLWGIVASSLQLVREDPVLFVTAVRIIEREEKIDDMLLLDATFLPPGRPKGWRQKFYHVLQETITGSRFHTPRVDAEGPGLSRHLEALQRDIVSELRVVKDLMVQCVPAHYNILSLCAATYHQALAGHLQDLLREDLDKQALFHLLKWVLHVYHSSEMMGHPDLLPEVDVSSLGPLISPELVDQTERRYASVLEWMQRTLKTEFEEWFWEKEPETDHQGFFQSDLPVHVIEVGPQHRGLARTSCPCWLKDRPKACTNRLRGKAQQMCFQAAGGQVLRDVVPPCSWNCSQSSKVQAFHVFLCFFQPLCVELASRKWLSGAQLVNTMCEVIDKYAKDFSRVKKPLFKVPSLQGFSRASSDQLLVSRAKK</sequence>
<dbReference type="PANTHER" id="PTHR21292">
    <property type="entry name" value="EXOCYST COMPLEX COMPONENT SEC6-RELATED"/>
    <property type="match status" value="1"/>
</dbReference>
<dbReference type="GO" id="GO:0006887">
    <property type="term" value="P:exocytosis"/>
    <property type="evidence" value="ECO:0007669"/>
    <property type="project" value="InterPro"/>
</dbReference>
<evidence type="ECO:0000313" key="1">
    <source>
        <dbReference type="Ensembl" id="ENSAZOP00000014732.1"/>
    </source>
</evidence>
<dbReference type="PANTHER" id="PTHR21292:SF12">
    <property type="entry name" value="EXOCYST COMPLEX COMPONENT 3-LIKE PROTEIN"/>
    <property type="match status" value="1"/>
</dbReference>
<dbReference type="GO" id="GO:0000145">
    <property type="term" value="C:exocyst"/>
    <property type="evidence" value="ECO:0007669"/>
    <property type="project" value="InterPro"/>
</dbReference>
<dbReference type="InterPro" id="IPR010326">
    <property type="entry name" value="EXOC3/Sec6"/>
</dbReference>
<dbReference type="Ensembl" id="ENSAZOT00000015826.1">
    <property type="protein sequence ID" value="ENSAZOP00000014732.1"/>
    <property type="gene ID" value="ENSAZOG00000009386.1"/>
</dbReference>
<dbReference type="Pfam" id="PF06046">
    <property type="entry name" value="Sec6"/>
    <property type="match status" value="1"/>
</dbReference>
<dbReference type="Proteomes" id="UP000694549">
    <property type="component" value="Unplaced"/>
</dbReference>
<proteinExistence type="predicted"/>
<evidence type="ECO:0000313" key="2">
    <source>
        <dbReference type="Proteomes" id="UP000694549"/>
    </source>
</evidence>
<reference evidence="1" key="1">
    <citation type="submission" date="2025-08" db="UniProtKB">
        <authorList>
            <consortium name="Ensembl"/>
        </authorList>
    </citation>
    <scope>IDENTIFICATION</scope>
</reference>
<evidence type="ECO:0008006" key="3">
    <source>
        <dbReference type="Google" id="ProtNLM"/>
    </source>
</evidence>
<dbReference type="GO" id="GO:0051601">
    <property type="term" value="P:exocyst localization"/>
    <property type="evidence" value="ECO:0007669"/>
    <property type="project" value="TreeGrafter"/>
</dbReference>
<dbReference type="AlphaFoldDB" id="A0A8B9V0R5"/>
<dbReference type="GO" id="GO:0000149">
    <property type="term" value="F:SNARE binding"/>
    <property type="evidence" value="ECO:0007669"/>
    <property type="project" value="TreeGrafter"/>
</dbReference>